<comment type="caution">
    <text evidence="9">The sequence shown here is derived from an EMBL/GenBank/DDBJ whole genome shotgun (WGS) entry which is preliminary data.</text>
</comment>
<keyword evidence="10" id="KW-1185">Reference proteome</keyword>
<feature type="domain" description="Globin" evidence="8">
    <location>
        <begin position="43"/>
        <end position="192"/>
    </location>
</feature>
<evidence type="ECO:0000256" key="1">
    <source>
        <dbReference type="ARBA" id="ARBA00013895"/>
    </source>
</evidence>
<dbReference type="PANTHER" id="PTHR46458:SF5">
    <property type="entry name" value="GLOBIN FAMILY PROFILE DOMAIN-CONTAINING PROTEIN"/>
    <property type="match status" value="1"/>
</dbReference>
<dbReference type="PROSITE" id="PS01033">
    <property type="entry name" value="GLOBIN"/>
    <property type="match status" value="1"/>
</dbReference>
<evidence type="ECO:0000256" key="3">
    <source>
        <dbReference type="ARBA" id="ARBA00022723"/>
    </source>
</evidence>
<dbReference type="InterPro" id="IPR009050">
    <property type="entry name" value="Globin-like_sf"/>
</dbReference>
<gene>
    <name evidence="9" type="ORF">CUNI_LOCUS21392</name>
</gene>
<dbReference type="InterPro" id="IPR050532">
    <property type="entry name" value="Globin-like_OT"/>
</dbReference>
<dbReference type="Proteomes" id="UP000678393">
    <property type="component" value="Unassembled WGS sequence"/>
</dbReference>
<dbReference type="OrthoDB" id="6344802at2759"/>
<protein>
    <recommendedName>
        <fullName evidence="1">Globin</fullName>
    </recommendedName>
    <alternativeName>
        <fullName evidence="5">Myoglobin</fullName>
    </alternativeName>
</protein>
<proteinExistence type="inferred from homology"/>
<keyword evidence="6" id="KW-0561">Oxygen transport</keyword>
<evidence type="ECO:0000256" key="7">
    <source>
        <dbReference type="SAM" id="MobiDB-lite"/>
    </source>
</evidence>
<comment type="similarity">
    <text evidence="6">Belongs to the globin family.</text>
</comment>
<evidence type="ECO:0000313" key="10">
    <source>
        <dbReference type="Proteomes" id="UP000678393"/>
    </source>
</evidence>
<dbReference type="AlphaFoldDB" id="A0A8S4A3F8"/>
<dbReference type="Gene3D" id="1.10.490.10">
    <property type="entry name" value="Globins"/>
    <property type="match status" value="1"/>
</dbReference>
<reference evidence="9" key="1">
    <citation type="submission" date="2021-04" db="EMBL/GenBank/DDBJ databases">
        <authorList>
            <consortium name="Molecular Ecology Group"/>
        </authorList>
    </citation>
    <scope>NUCLEOTIDE SEQUENCE</scope>
</reference>
<keyword evidence="3" id="KW-0479">Metal-binding</keyword>
<dbReference type="GO" id="GO:0019825">
    <property type="term" value="F:oxygen binding"/>
    <property type="evidence" value="ECO:0007669"/>
    <property type="project" value="InterPro"/>
</dbReference>
<evidence type="ECO:0000256" key="5">
    <source>
        <dbReference type="ARBA" id="ARBA00030087"/>
    </source>
</evidence>
<evidence type="ECO:0000313" key="9">
    <source>
        <dbReference type="EMBL" id="CAG5135834.1"/>
    </source>
</evidence>
<dbReference type="PANTHER" id="PTHR46458">
    <property type="entry name" value="BLR2807 PROTEIN"/>
    <property type="match status" value="1"/>
</dbReference>
<keyword evidence="2 6" id="KW-0349">Heme</keyword>
<dbReference type="Pfam" id="PF00042">
    <property type="entry name" value="Globin"/>
    <property type="match status" value="1"/>
</dbReference>
<organism evidence="9 10">
    <name type="scientific">Candidula unifasciata</name>
    <dbReference type="NCBI Taxonomy" id="100452"/>
    <lineage>
        <taxon>Eukaryota</taxon>
        <taxon>Metazoa</taxon>
        <taxon>Spiralia</taxon>
        <taxon>Lophotrochozoa</taxon>
        <taxon>Mollusca</taxon>
        <taxon>Gastropoda</taxon>
        <taxon>Heterobranchia</taxon>
        <taxon>Euthyneura</taxon>
        <taxon>Panpulmonata</taxon>
        <taxon>Eupulmonata</taxon>
        <taxon>Stylommatophora</taxon>
        <taxon>Helicina</taxon>
        <taxon>Helicoidea</taxon>
        <taxon>Geomitridae</taxon>
        <taxon>Candidula</taxon>
    </lineage>
</organism>
<sequence>MGCLNTKAGNVKPKAAPDSNGKIDPNCNGQFSNIAQPHNEALGLSQRQVFSMKQSWKGIKRRMEETGVEMFVRLFHVDETLQTMFHKFKDIRNDEELRSNEALEYHATLVMTTLDDAIVHIDNFEYVQQLLHRVGASHVKFQGFRPETFYKMREPFLEAVKVTLGDRYTENIQSVYIVAISFILNTMVEGLSQAIGGTGSGSGSDVMLQS</sequence>
<name>A0A8S4A3F8_9EUPU</name>
<accession>A0A8S4A3F8</accession>
<dbReference type="InterPro" id="IPR000971">
    <property type="entry name" value="Globin"/>
</dbReference>
<dbReference type="GO" id="GO:0020037">
    <property type="term" value="F:heme binding"/>
    <property type="evidence" value="ECO:0007669"/>
    <property type="project" value="InterPro"/>
</dbReference>
<dbReference type="SUPFAM" id="SSF46458">
    <property type="entry name" value="Globin-like"/>
    <property type="match status" value="1"/>
</dbReference>
<keyword evidence="4" id="KW-0408">Iron</keyword>
<evidence type="ECO:0000256" key="4">
    <source>
        <dbReference type="ARBA" id="ARBA00023004"/>
    </source>
</evidence>
<dbReference type="InterPro" id="IPR012292">
    <property type="entry name" value="Globin/Proto"/>
</dbReference>
<evidence type="ECO:0000259" key="8">
    <source>
        <dbReference type="PROSITE" id="PS01033"/>
    </source>
</evidence>
<evidence type="ECO:0000256" key="6">
    <source>
        <dbReference type="RuleBase" id="RU000356"/>
    </source>
</evidence>
<keyword evidence="6" id="KW-0813">Transport</keyword>
<feature type="region of interest" description="Disordered" evidence="7">
    <location>
        <begin position="1"/>
        <end position="22"/>
    </location>
</feature>
<evidence type="ECO:0000256" key="2">
    <source>
        <dbReference type="ARBA" id="ARBA00022617"/>
    </source>
</evidence>
<dbReference type="GO" id="GO:0046872">
    <property type="term" value="F:metal ion binding"/>
    <property type="evidence" value="ECO:0007669"/>
    <property type="project" value="UniProtKB-KW"/>
</dbReference>
<dbReference type="EMBL" id="CAJHNH020008462">
    <property type="protein sequence ID" value="CAG5135834.1"/>
    <property type="molecule type" value="Genomic_DNA"/>
</dbReference>
<dbReference type="SMR" id="A0A8S4A3F8"/>
<dbReference type="GO" id="GO:0005344">
    <property type="term" value="F:oxygen carrier activity"/>
    <property type="evidence" value="ECO:0007669"/>
    <property type="project" value="UniProtKB-KW"/>
</dbReference>